<keyword evidence="1" id="KW-0689">Ribosomal protein</keyword>
<accession>A0ACC2VUX1</accession>
<reference evidence="1" key="1">
    <citation type="submission" date="2023-04" db="EMBL/GenBank/DDBJ databases">
        <title>Draft Genome sequencing of Naganishia species isolated from polar environments using Oxford Nanopore Technology.</title>
        <authorList>
            <person name="Leo P."/>
            <person name="Venkateswaran K."/>
        </authorList>
    </citation>
    <scope>NUCLEOTIDE SEQUENCE</scope>
    <source>
        <strain evidence="1">MNA-CCFEE 5262</strain>
    </source>
</reference>
<keyword evidence="1" id="KW-0687">Ribonucleoprotein</keyword>
<keyword evidence="2" id="KW-1185">Reference proteome</keyword>
<sequence length="165" mass="17315">MAPKIDPTEVKIIFLRATGGEVGSSAALAPKIGPLGLSPKKVGEDIAKATGDWKGLRVTVQLTIQNRQAAVSVVPSASSMVIKALKEPPRDRKKEKNIKHSGNVAFDEIVDIARKLAHNSLAKTLAGGVKEVLGTAQSVGCTVDGKHPHDVIEGIDDGSVEVPEE</sequence>
<evidence type="ECO:0000313" key="2">
    <source>
        <dbReference type="Proteomes" id="UP001230649"/>
    </source>
</evidence>
<evidence type="ECO:0000313" key="1">
    <source>
        <dbReference type="EMBL" id="KAJ9102687.1"/>
    </source>
</evidence>
<dbReference type="Proteomes" id="UP001230649">
    <property type="component" value="Unassembled WGS sequence"/>
</dbReference>
<dbReference type="EMBL" id="JASBWS010000063">
    <property type="protein sequence ID" value="KAJ9102687.1"/>
    <property type="molecule type" value="Genomic_DNA"/>
</dbReference>
<comment type="caution">
    <text evidence="1">The sequence shown here is derived from an EMBL/GenBank/DDBJ whole genome shotgun (WGS) entry which is preliminary data.</text>
</comment>
<gene>
    <name evidence="1" type="primary">RPL12</name>
    <name evidence="1" type="ORF">QFC20_004959</name>
</gene>
<protein>
    <submittedName>
        <fullName evidence="1">60S ribosomal protein L12</fullName>
    </submittedName>
</protein>
<organism evidence="1 2">
    <name type="scientific">Naganishia adeliensis</name>
    <dbReference type="NCBI Taxonomy" id="92952"/>
    <lineage>
        <taxon>Eukaryota</taxon>
        <taxon>Fungi</taxon>
        <taxon>Dikarya</taxon>
        <taxon>Basidiomycota</taxon>
        <taxon>Agaricomycotina</taxon>
        <taxon>Tremellomycetes</taxon>
        <taxon>Filobasidiales</taxon>
        <taxon>Filobasidiaceae</taxon>
        <taxon>Naganishia</taxon>
    </lineage>
</organism>
<name>A0ACC2VUX1_9TREE</name>
<proteinExistence type="predicted"/>